<protein>
    <recommendedName>
        <fullName evidence="1">N-acetyltransferase domain-containing protein</fullName>
    </recommendedName>
</protein>
<proteinExistence type="predicted"/>
<name>A0AAE0X6I9_9PEZI</name>
<dbReference type="EMBL" id="JAULSO010000003">
    <property type="protein sequence ID" value="KAK3686106.1"/>
    <property type="molecule type" value="Genomic_DNA"/>
</dbReference>
<dbReference type="InterPro" id="IPR016181">
    <property type="entry name" value="Acyl_CoA_acyltransferase"/>
</dbReference>
<evidence type="ECO:0000313" key="2">
    <source>
        <dbReference type="EMBL" id="KAK3686106.1"/>
    </source>
</evidence>
<comment type="caution">
    <text evidence="2">The sequence shown here is derived from an EMBL/GenBank/DDBJ whole genome shotgun (WGS) entry which is preliminary data.</text>
</comment>
<sequence>MSTRPRGLSPRAKFSGKIDLGLLITRIEDTYILWQLPADDSEFWENGLECLRETLIPAGILPALFTIGFGVFKRAIFEYASATHGMLPKAFTKAEEQKHWYLFIMGTVLERRRQGLASELLVYVQGRARSDGRPLWLEATTSISRDLYLKHGFTTVGEVILGKGQVGPDGMPKRGGGGVVIWCMLWRP</sequence>
<dbReference type="Gene3D" id="3.40.630.30">
    <property type="match status" value="1"/>
</dbReference>
<organism evidence="2 3">
    <name type="scientific">Podospora appendiculata</name>
    <dbReference type="NCBI Taxonomy" id="314037"/>
    <lineage>
        <taxon>Eukaryota</taxon>
        <taxon>Fungi</taxon>
        <taxon>Dikarya</taxon>
        <taxon>Ascomycota</taxon>
        <taxon>Pezizomycotina</taxon>
        <taxon>Sordariomycetes</taxon>
        <taxon>Sordariomycetidae</taxon>
        <taxon>Sordariales</taxon>
        <taxon>Podosporaceae</taxon>
        <taxon>Podospora</taxon>
    </lineage>
</organism>
<dbReference type="InterPro" id="IPR000182">
    <property type="entry name" value="GNAT_dom"/>
</dbReference>
<accession>A0AAE0X6I9</accession>
<reference evidence="2" key="2">
    <citation type="submission" date="2023-06" db="EMBL/GenBank/DDBJ databases">
        <authorList>
            <consortium name="Lawrence Berkeley National Laboratory"/>
            <person name="Haridas S."/>
            <person name="Hensen N."/>
            <person name="Bonometti L."/>
            <person name="Westerberg I."/>
            <person name="Brannstrom I.O."/>
            <person name="Guillou S."/>
            <person name="Cros-Aarteil S."/>
            <person name="Calhoun S."/>
            <person name="Kuo A."/>
            <person name="Mondo S."/>
            <person name="Pangilinan J."/>
            <person name="Riley R."/>
            <person name="Labutti K."/>
            <person name="Andreopoulos B."/>
            <person name="Lipzen A."/>
            <person name="Chen C."/>
            <person name="Yanf M."/>
            <person name="Daum C."/>
            <person name="Ng V."/>
            <person name="Clum A."/>
            <person name="Steindorff A."/>
            <person name="Ohm R."/>
            <person name="Martin F."/>
            <person name="Silar P."/>
            <person name="Natvig D."/>
            <person name="Lalanne C."/>
            <person name="Gautier V."/>
            <person name="Ament-Velasquez S.L."/>
            <person name="Kruys A."/>
            <person name="Hutchinson M.I."/>
            <person name="Powell A.J."/>
            <person name="Barry K."/>
            <person name="Miller A.N."/>
            <person name="Grigoriev I.V."/>
            <person name="Debuchy R."/>
            <person name="Gladieux P."/>
            <person name="Thoren M.H."/>
            <person name="Johannesson H."/>
        </authorList>
    </citation>
    <scope>NUCLEOTIDE SEQUENCE</scope>
    <source>
        <strain evidence="2">CBS 314.62</strain>
    </source>
</reference>
<dbReference type="Proteomes" id="UP001270362">
    <property type="component" value="Unassembled WGS sequence"/>
</dbReference>
<dbReference type="PANTHER" id="PTHR42791">
    <property type="entry name" value="GNAT FAMILY ACETYLTRANSFERASE"/>
    <property type="match status" value="1"/>
</dbReference>
<reference evidence="2" key="1">
    <citation type="journal article" date="2023" name="Mol. Phylogenet. Evol.">
        <title>Genome-scale phylogeny and comparative genomics of the fungal order Sordariales.</title>
        <authorList>
            <person name="Hensen N."/>
            <person name="Bonometti L."/>
            <person name="Westerberg I."/>
            <person name="Brannstrom I.O."/>
            <person name="Guillou S."/>
            <person name="Cros-Aarteil S."/>
            <person name="Calhoun S."/>
            <person name="Haridas S."/>
            <person name="Kuo A."/>
            <person name="Mondo S."/>
            <person name="Pangilinan J."/>
            <person name="Riley R."/>
            <person name="LaButti K."/>
            <person name="Andreopoulos B."/>
            <person name="Lipzen A."/>
            <person name="Chen C."/>
            <person name="Yan M."/>
            <person name="Daum C."/>
            <person name="Ng V."/>
            <person name="Clum A."/>
            <person name="Steindorff A."/>
            <person name="Ohm R.A."/>
            <person name="Martin F."/>
            <person name="Silar P."/>
            <person name="Natvig D.O."/>
            <person name="Lalanne C."/>
            <person name="Gautier V."/>
            <person name="Ament-Velasquez S.L."/>
            <person name="Kruys A."/>
            <person name="Hutchinson M.I."/>
            <person name="Powell A.J."/>
            <person name="Barry K."/>
            <person name="Miller A.N."/>
            <person name="Grigoriev I.V."/>
            <person name="Debuchy R."/>
            <person name="Gladieux P."/>
            <person name="Hiltunen Thoren M."/>
            <person name="Johannesson H."/>
        </authorList>
    </citation>
    <scope>NUCLEOTIDE SEQUENCE</scope>
    <source>
        <strain evidence="2">CBS 314.62</strain>
    </source>
</reference>
<gene>
    <name evidence="2" type="ORF">B0T22DRAFT_467364</name>
</gene>
<dbReference type="AlphaFoldDB" id="A0AAE0X6I9"/>
<dbReference type="InterPro" id="IPR052523">
    <property type="entry name" value="Trichothecene_AcTrans"/>
</dbReference>
<dbReference type="PANTHER" id="PTHR42791:SF1">
    <property type="entry name" value="N-ACETYLTRANSFERASE DOMAIN-CONTAINING PROTEIN"/>
    <property type="match status" value="1"/>
</dbReference>
<evidence type="ECO:0000313" key="3">
    <source>
        <dbReference type="Proteomes" id="UP001270362"/>
    </source>
</evidence>
<dbReference type="PROSITE" id="PS51186">
    <property type="entry name" value="GNAT"/>
    <property type="match status" value="1"/>
</dbReference>
<feature type="domain" description="N-acetyltransferase" evidence="1">
    <location>
        <begin position="31"/>
        <end position="176"/>
    </location>
</feature>
<dbReference type="GO" id="GO:0016747">
    <property type="term" value="F:acyltransferase activity, transferring groups other than amino-acyl groups"/>
    <property type="evidence" value="ECO:0007669"/>
    <property type="project" value="InterPro"/>
</dbReference>
<keyword evidence="3" id="KW-1185">Reference proteome</keyword>
<dbReference type="SUPFAM" id="SSF55729">
    <property type="entry name" value="Acyl-CoA N-acyltransferases (Nat)"/>
    <property type="match status" value="1"/>
</dbReference>
<evidence type="ECO:0000259" key="1">
    <source>
        <dbReference type="PROSITE" id="PS51186"/>
    </source>
</evidence>